<keyword evidence="1" id="KW-0472">Membrane</keyword>
<dbReference type="Proteomes" id="UP001623660">
    <property type="component" value="Unassembled WGS sequence"/>
</dbReference>
<comment type="caution">
    <text evidence="2">The sequence shown here is derived from an EMBL/GenBank/DDBJ whole genome shotgun (WGS) entry which is preliminary data.</text>
</comment>
<accession>A0ABW8SJ21</accession>
<organism evidence="2 3">
    <name type="scientific">Candidatus Clostridium eludens</name>
    <dbReference type="NCBI Taxonomy" id="3381663"/>
    <lineage>
        <taxon>Bacteria</taxon>
        <taxon>Bacillati</taxon>
        <taxon>Bacillota</taxon>
        <taxon>Clostridia</taxon>
        <taxon>Eubacteriales</taxon>
        <taxon>Clostridiaceae</taxon>
        <taxon>Clostridium</taxon>
    </lineage>
</organism>
<protein>
    <submittedName>
        <fullName evidence="2">Uncharacterized protein</fullName>
    </submittedName>
</protein>
<evidence type="ECO:0000313" key="3">
    <source>
        <dbReference type="Proteomes" id="UP001623660"/>
    </source>
</evidence>
<keyword evidence="1" id="KW-1133">Transmembrane helix</keyword>
<evidence type="ECO:0000313" key="2">
    <source>
        <dbReference type="EMBL" id="MFL0195189.1"/>
    </source>
</evidence>
<feature type="transmembrane region" description="Helical" evidence="1">
    <location>
        <begin position="6"/>
        <end position="24"/>
    </location>
</feature>
<keyword evidence="3" id="KW-1185">Reference proteome</keyword>
<name>A0ABW8SJ21_9CLOT</name>
<keyword evidence="1" id="KW-0812">Transmembrane</keyword>
<dbReference type="RefSeq" id="WP_406791313.1">
    <property type="nucleotide sequence ID" value="NZ_JBJHZX010000007.1"/>
</dbReference>
<feature type="transmembrane region" description="Helical" evidence="1">
    <location>
        <begin position="31"/>
        <end position="49"/>
    </location>
</feature>
<sequence length="55" mass="6458">MGWMIMLLYILIFFYTVKIGIKVWKEGKKFASINIMILALAILLLSIWAKINNRL</sequence>
<gene>
    <name evidence="2" type="ORF">ACJDU8_06360</name>
</gene>
<evidence type="ECO:0000256" key="1">
    <source>
        <dbReference type="SAM" id="Phobius"/>
    </source>
</evidence>
<dbReference type="EMBL" id="JBJHZX010000007">
    <property type="protein sequence ID" value="MFL0195189.1"/>
    <property type="molecule type" value="Genomic_DNA"/>
</dbReference>
<reference evidence="2 3" key="1">
    <citation type="submission" date="2024-11" db="EMBL/GenBank/DDBJ databases">
        <authorList>
            <person name="Heng Y.C."/>
            <person name="Lim A.C.H."/>
            <person name="Lee J.K.Y."/>
            <person name="Kittelmann S."/>
        </authorList>
    </citation>
    <scope>NUCLEOTIDE SEQUENCE [LARGE SCALE GENOMIC DNA]</scope>
    <source>
        <strain evidence="2 3">WILCCON 0269</strain>
    </source>
</reference>
<proteinExistence type="predicted"/>